<dbReference type="Proteomes" id="UP000238322">
    <property type="component" value="Unassembled WGS sequence"/>
</dbReference>
<feature type="compositionally biased region" description="Polar residues" evidence="1">
    <location>
        <begin position="291"/>
        <end position="303"/>
    </location>
</feature>
<gene>
    <name evidence="3" type="ORF">C5Y83_23460</name>
</gene>
<keyword evidence="2" id="KW-0472">Membrane</keyword>
<protein>
    <recommendedName>
        <fullName evidence="5">POTRA domain-containing protein</fullName>
    </recommendedName>
</protein>
<comment type="caution">
    <text evidence="3">The sequence shown here is derived from an EMBL/GenBank/DDBJ whole genome shotgun (WGS) entry which is preliminary data.</text>
</comment>
<keyword evidence="2" id="KW-1133">Transmembrane helix</keyword>
<feature type="compositionally biased region" description="Low complexity" evidence="1">
    <location>
        <begin position="307"/>
        <end position="321"/>
    </location>
</feature>
<evidence type="ECO:0000313" key="4">
    <source>
        <dbReference type="Proteomes" id="UP000238322"/>
    </source>
</evidence>
<organism evidence="3 4">
    <name type="scientific">Blastopirellula marina</name>
    <dbReference type="NCBI Taxonomy" id="124"/>
    <lineage>
        <taxon>Bacteria</taxon>
        <taxon>Pseudomonadati</taxon>
        <taxon>Planctomycetota</taxon>
        <taxon>Planctomycetia</taxon>
        <taxon>Pirellulales</taxon>
        <taxon>Pirellulaceae</taxon>
        <taxon>Blastopirellula</taxon>
    </lineage>
</organism>
<name>A0A2S8FDU3_9BACT</name>
<evidence type="ECO:0000256" key="2">
    <source>
        <dbReference type="SAM" id="Phobius"/>
    </source>
</evidence>
<dbReference type="EMBL" id="PUHY01000014">
    <property type="protein sequence ID" value="PQO30327.1"/>
    <property type="molecule type" value="Genomic_DNA"/>
</dbReference>
<evidence type="ECO:0000256" key="1">
    <source>
        <dbReference type="SAM" id="MobiDB-lite"/>
    </source>
</evidence>
<dbReference type="AlphaFoldDB" id="A0A2S8FDU3"/>
<proteinExistence type="predicted"/>
<feature type="transmembrane region" description="Helical" evidence="2">
    <location>
        <begin position="44"/>
        <end position="66"/>
    </location>
</feature>
<keyword evidence="2" id="KW-0812">Transmembrane</keyword>
<accession>A0A2S8FDU3</accession>
<evidence type="ECO:0000313" key="3">
    <source>
        <dbReference type="EMBL" id="PQO30327.1"/>
    </source>
</evidence>
<evidence type="ECO:0008006" key="5">
    <source>
        <dbReference type="Google" id="ProtNLM"/>
    </source>
</evidence>
<feature type="region of interest" description="Disordered" evidence="1">
    <location>
        <begin position="291"/>
        <end position="321"/>
    </location>
</feature>
<reference evidence="3 4" key="1">
    <citation type="submission" date="2018-02" db="EMBL/GenBank/DDBJ databases">
        <title>Comparative genomes isolates from brazilian mangrove.</title>
        <authorList>
            <person name="Araujo J.E."/>
            <person name="Taketani R.G."/>
            <person name="Silva M.C.P."/>
            <person name="Loureco M.V."/>
            <person name="Andreote F.D."/>
        </authorList>
    </citation>
    <scope>NUCLEOTIDE SEQUENCE [LARGE SCALE GENOMIC DNA]</scope>
    <source>
        <strain evidence="3 4">Hex-1 MGV</strain>
    </source>
</reference>
<sequence length="321" mass="35995">MHYALQSGMWNSPQAKDWPAFTRMSPLSRSTQTPSGLLGLGSPVARQLLVCVVIVAAFALMMIAGWNHYADKFASREEFLLTPRDILINKQPDWIHSNVLVDTIDEQKLPEKLDLRDRDLTSKIAAAFSNHAWIRKVNKVVKQYPAKVLVDVEYRRPVAVVEVVYVEKNTQKRGLVPIDIEGTILPDRDFSPAQAVQYPRILVDLKTPRVGPGRKWEDPRITDAATIAAELLPYWNDLKLTRIVLREDGGSHFELELADNTRIIWGSPPGKELPQEAMAKHKVQVILQKAAESSLSSNETQPSLDLRTAGRGTTAADTVHR</sequence>